<sequence>MEEEYYGKAFRGFFFKGLAQFLGLTLVLYFIMMAITGGDFHFSFISIAVFSYAIIYLMTHKVRRRTVVIDSKEEFIRNLKDAVAYLHYDIIEEREDLIIIKPQWHEKAYTAKLFIEVKEEEVKFIGVTQHIYKILEAYEEQRQRKDR</sequence>
<dbReference type="EMBL" id="SUMG01000001">
    <property type="protein sequence ID" value="NBG86940.1"/>
    <property type="molecule type" value="Genomic_DNA"/>
</dbReference>
<accession>A0AA44BD95</accession>
<keyword evidence="1" id="KW-1133">Transmembrane helix</keyword>
<comment type="caution">
    <text evidence="2">The sequence shown here is derived from an EMBL/GenBank/DDBJ whole genome shotgun (WGS) entry which is preliminary data.</text>
</comment>
<keyword evidence="1" id="KW-0812">Transmembrane</keyword>
<keyword evidence="1" id="KW-0472">Membrane</keyword>
<evidence type="ECO:0000256" key="1">
    <source>
        <dbReference type="SAM" id="Phobius"/>
    </source>
</evidence>
<evidence type="ECO:0000313" key="2">
    <source>
        <dbReference type="EMBL" id="NBG86940.1"/>
    </source>
</evidence>
<feature type="transmembrane region" description="Helical" evidence="1">
    <location>
        <begin position="41"/>
        <end position="59"/>
    </location>
</feature>
<dbReference type="AlphaFoldDB" id="A0AA44BD95"/>
<dbReference type="Proteomes" id="UP000449710">
    <property type="component" value="Unassembled WGS sequence"/>
</dbReference>
<feature type="transmembrane region" description="Helical" evidence="1">
    <location>
        <begin position="12"/>
        <end position="35"/>
    </location>
</feature>
<organism evidence="2 3">
    <name type="scientific">Isachenkonia alkalipeptolytica</name>
    <dbReference type="NCBI Taxonomy" id="2565777"/>
    <lineage>
        <taxon>Bacteria</taxon>
        <taxon>Bacillati</taxon>
        <taxon>Bacillota</taxon>
        <taxon>Clostridia</taxon>
        <taxon>Eubacteriales</taxon>
        <taxon>Clostridiaceae</taxon>
        <taxon>Isachenkonia</taxon>
    </lineage>
</organism>
<protein>
    <submittedName>
        <fullName evidence="2">Uncharacterized protein</fullName>
    </submittedName>
</protein>
<keyword evidence="3" id="KW-1185">Reference proteome</keyword>
<reference evidence="2 3" key="1">
    <citation type="submission" date="2019-04" db="EMBL/GenBank/DDBJ databases">
        <title>Isachenkonia alkalipeptolytica gen. nov. sp. nov. a new anaerobic, alkiliphilic organothrophic bacterium capable to reduce synthesized ferrihydrite isolated from a soda lake.</title>
        <authorList>
            <person name="Toshchakov S.V."/>
            <person name="Zavarzina D.G."/>
            <person name="Zhilina T.N."/>
            <person name="Kostrikina N.A."/>
            <person name="Kublanov I.V."/>
        </authorList>
    </citation>
    <scope>NUCLEOTIDE SEQUENCE [LARGE SCALE GENOMIC DNA]</scope>
    <source>
        <strain evidence="2 3">Z-1701</strain>
    </source>
</reference>
<name>A0AA44BD95_9CLOT</name>
<evidence type="ECO:0000313" key="3">
    <source>
        <dbReference type="Proteomes" id="UP000449710"/>
    </source>
</evidence>
<dbReference type="RefSeq" id="WP_160718249.1">
    <property type="nucleotide sequence ID" value="NZ_SUMG01000001.1"/>
</dbReference>
<gene>
    <name evidence="2" type="ORF">ISALK_00360</name>
</gene>
<proteinExistence type="predicted"/>